<comment type="caution">
    <text evidence="5">The sequence shown here is derived from an EMBL/GenBank/DDBJ whole genome shotgun (WGS) entry which is preliminary data.</text>
</comment>
<dbReference type="EMBL" id="RQPI01000011">
    <property type="protein sequence ID" value="RQW09826.1"/>
    <property type="molecule type" value="Genomic_DNA"/>
</dbReference>
<evidence type="ECO:0000259" key="4">
    <source>
        <dbReference type="Pfam" id="PF20014"/>
    </source>
</evidence>
<evidence type="ECO:0000313" key="6">
    <source>
        <dbReference type="Proteomes" id="UP000282529"/>
    </source>
</evidence>
<protein>
    <submittedName>
        <fullName evidence="5">Glycosyltransferase</fullName>
    </submittedName>
</protein>
<sequence>MSIHSEAGVAQQMYTRQRRGVYRSTEGFDTVAKSESLDNNFVKKILHPFCLYDAPAELAAKGEKNESQYPPALHLFHLESGETVLGQSVFQAADFTGLRSAFFTHNYVLPALRAEEIVRDYGGYLHADFAKGFSGEPGEALPELSGIPASRRNRPRAADVLKSLGIDREMFKSLLQAIMQSMSGKKKIYISLNVPVSELSARAADLTEVLLGCLPFEFRRRLGVITYAKEPQSRKYIHLTFVETGSLRPGDRATEKDFIFDLAAGRTLGADFSASPQPFLELAWKLLLRGLETADDFAVFADMMLGGEPAERKLSLAAYNELAVFYRIEQGDEALYRENKSAVLNGLLSYLGGEGALESKIRLNDLFLERFDREFDAVRQKAIPEPAVLESFRDYFSLKGHNYRARIVDYFINGMLNAQNAGRGDSLEEAFGVVESGGELAAAFFRKLLTTPVFGRLLFQPYVESRLASAANAADLLEFVADWDRFMPEALRQPAVHDALLDYLPEKLERERDPVGAVAAIHDRIEQAEKDRRRRSGIRPEALALQKELAAAADRYLLERLSLDDITQEQLLELSFVRYSLEMGAWDPPLDLHSRRKANVLRTAYRWFGEEDPDEHIFYGLSPQEMDDVQLLGRRWLKENRGAEPFARLPLAFYHSPARDGGPLEYDALLEHLRRKADGDKEEVYRFLAWSQDNPLFAISSKKLQPGYRRAILKYFAGHDREAFKSRDFRKNHMAAAGPALQNVYGEARSQLASPLAQWVRRRRFQLMIFGAAVIVLLIAGVLAARLLKGGGDEAAPAASPQPSPSQPASGVSYLEAAAYLVHGDGKGGSSLLFAFASADACREFNPAEIQVDSGTGQAEIYKVDSLTHNCELPASASPSDAGDAAGAGEAADSGTVDGSGGTAGNVSGSQGQAEAASAGESEAAAESSAASAVPEASPGGDVNADSPSPSEEPAAGSSDSGSPAPASPGAGTSGLAPYQVKVTLVSSPELTAGSAVKAEDYTLVLMEDPQAAPSPSASTSPPAE</sequence>
<dbReference type="OrthoDB" id="2931061at2"/>
<feature type="domain" description="GTPase-associated protein 1 N-terminal" evidence="3">
    <location>
        <begin position="9"/>
        <end position="145"/>
    </location>
</feature>
<keyword evidence="6" id="KW-1185">Reference proteome</keyword>
<keyword evidence="2" id="KW-1133">Transmembrane helix</keyword>
<dbReference type="Pfam" id="PF20014">
    <property type="entry name" value="GAP1-M"/>
    <property type="match status" value="1"/>
</dbReference>
<evidence type="ECO:0000256" key="2">
    <source>
        <dbReference type="SAM" id="Phobius"/>
    </source>
</evidence>
<reference evidence="5 6" key="1">
    <citation type="submission" date="2018-11" db="EMBL/GenBank/DDBJ databases">
        <title>Genome sequence of strain 7197.</title>
        <authorList>
            <person name="Gao J."/>
            <person name="Sun J."/>
        </authorList>
    </citation>
    <scope>NUCLEOTIDE SEQUENCE [LARGE SCALE GENOMIC DNA]</scope>
    <source>
        <strain evidence="5 6">7197</strain>
    </source>
</reference>
<organism evidence="5 6">
    <name type="scientific">Paenibacillus rhizophilus</name>
    <dbReference type="NCBI Taxonomy" id="1850366"/>
    <lineage>
        <taxon>Bacteria</taxon>
        <taxon>Bacillati</taxon>
        <taxon>Bacillota</taxon>
        <taxon>Bacilli</taxon>
        <taxon>Bacillales</taxon>
        <taxon>Paenibacillaceae</taxon>
        <taxon>Paenibacillus</taxon>
    </lineage>
</organism>
<evidence type="ECO:0000313" key="5">
    <source>
        <dbReference type="EMBL" id="RQW09826.1"/>
    </source>
</evidence>
<feature type="region of interest" description="Disordered" evidence="1">
    <location>
        <begin position="873"/>
        <end position="976"/>
    </location>
</feature>
<evidence type="ECO:0000259" key="3">
    <source>
        <dbReference type="Pfam" id="PF20013"/>
    </source>
</evidence>
<feature type="domain" description="GTPase-associated protein 1 middle" evidence="4">
    <location>
        <begin position="161"/>
        <end position="263"/>
    </location>
</feature>
<evidence type="ECO:0000256" key="1">
    <source>
        <dbReference type="SAM" id="MobiDB-lite"/>
    </source>
</evidence>
<name>A0A3N9PXA4_9BACL</name>
<accession>A0A3N9PXA4</accession>
<dbReference type="GO" id="GO:0016740">
    <property type="term" value="F:transferase activity"/>
    <property type="evidence" value="ECO:0007669"/>
    <property type="project" value="UniProtKB-KW"/>
</dbReference>
<feature type="compositionally biased region" description="Low complexity" evidence="1">
    <location>
        <begin position="875"/>
        <end position="895"/>
    </location>
</feature>
<dbReference type="RefSeq" id="WP_124696750.1">
    <property type="nucleotide sequence ID" value="NZ_JBHUFE010000005.1"/>
</dbReference>
<gene>
    <name evidence="5" type="ORF">EH198_17210</name>
</gene>
<proteinExistence type="predicted"/>
<keyword evidence="5" id="KW-0808">Transferase</keyword>
<keyword evidence="2" id="KW-0812">Transmembrane</keyword>
<dbReference type="AlphaFoldDB" id="A0A3N9PXA4"/>
<dbReference type="Proteomes" id="UP000282529">
    <property type="component" value="Unassembled WGS sequence"/>
</dbReference>
<dbReference type="InterPro" id="IPR045402">
    <property type="entry name" value="GAP1-N2"/>
</dbReference>
<dbReference type="InterPro" id="IPR045401">
    <property type="entry name" value="GAP1-M"/>
</dbReference>
<feature type="transmembrane region" description="Helical" evidence="2">
    <location>
        <begin position="765"/>
        <end position="785"/>
    </location>
</feature>
<dbReference type="Pfam" id="PF20013">
    <property type="entry name" value="GAP1-N2"/>
    <property type="match status" value="1"/>
</dbReference>
<keyword evidence="2" id="KW-0472">Membrane</keyword>
<feature type="compositionally biased region" description="Low complexity" evidence="1">
    <location>
        <begin position="907"/>
        <end position="976"/>
    </location>
</feature>